<dbReference type="AlphaFoldDB" id="A0A1H8YI20"/>
<accession>A0A1H8YI20</accession>
<evidence type="ECO:0000313" key="1">
    <source>
        <dbReference type="EMBL" id="SEP51777.1"/>
    </source>
</evidence>
<keyword evidence="2" id="KW-1185">Reference proteome</keyword>
<dbReference type="STRING" id="394193.SAMN04489732_11795"/>
<name>A0A1H8YI20_9PSEU</name>
<protein>
    <submittedName>
        <fullName evidence="1">Uncharacterized protein</fullName>
    </submittedName>
</protein>
<dbReference type="EMBL" id="FOEF01000017">
    <property type="protein sequence ID" value="SEP51777.1"/>
    <property type="molecule type" value="Genomic_DNA"/>
</dbReference>
<organism evidence="1 2">
    <name type="scientific">Amycolatopsis saalfeldensis</name>
    <dbReference type="NCBI Taxonomy" id="394193"/>
    <lineage>
        <taxon>Bacteria</taxon>
        <taxon>Bacillati</taxon>
        <taxon>Actinomycetota</taxon>
        <taxon>Actinomycetes</taxon>
        <taxon>Pseudonocardiales</taxon>
        <taxon>Pseudonocardiaceae</taxon>
        <taxon>Amycolatopsis</taxon>
    </lineage>
</organism>
<dbReference type="Proteomes" id="UP000198582">
    <property type="component" value="Unassembled WGS sequence"/>
</dbReference>
<evidence type="ECO:0000313" key="2">
    <source>
        <dbReference type="Proteomes" id="UP000198582"/>
    </source>
</evidence>
<reference evidence="1 2" key="1">
    <citation type="submission" date="2016-10" db="EMBL/GenBank/DDBJ databases">
        <authorList>
            <person name="de Groot N.N."/>
        </authorList>
    </citation>
    <scope>NUCLEOTIDE SEQUENCE [LARGE SCALE GENOMIC DNA]</scope>
    <source>
        <strain evidence="1 2">DSM 44993</strain>
    </source>
</reference>
<gene>
    <name evidence="1" type="ORF">SAMN04489732_11795</name>
</gene>
<sequence length="95" mass="9793">MNDDYVRQVLAWLRSALPLRPETLDSAWSGRARLPAIPRQGEDPGGAAACLPAIPPPGAGRGDAGVRLPAIPPPRVEVGAGVGVLIPAPRLSSES</sequence>
<proteinExistence type="predicted"/>
<dbReference type="RefSeq" id="WP_091623976.1">
    <property type="nucleotide sequence ID" value="NZ_FOEF01000017.1"/>
</dbReference>